<proteinExistence type="predicted"/>
<evidence type="ECO:0000313" key="2">
    <source>
        <dbReference type="EMBL" id="KIL62308.1"/>
    </source>
</evidence>
<gene>
    <name evidence="2" type="ORF">M378DRAFT_794995</name>
</gene>
<dbReference type="AlphaFoldDB" id="A0A0C2X0T7"/>
<dbReference type="EMBL" id="KN818272">
    <property type="protein sequence ID" value="KIL62308.1"/>
    <property type="molecule type" value="Genomic_DNA"/>
</dbReference>
<evidence type="ECO:0000313" key="3">
    <source>
        <dbReference type="Proteomes" id="UP000054549"/>
    </source>
</evidence>
<dbReference type="Proteomes" id="UP000054549">
    <property type="component" value="Unassembled WGS sequence"/>
</dbReference>
<organism evidence="2 3">
    <name type="scientific">Amanita muscaria (strain Koide BX008)</name>
    <dbReference type="NCBI Taxonomy" id="946122"/>
    <lineage>
        <taxon>Eukaryota</taxon>
        <taxon>Fungi</taxon>
        <taxon>Dikarya</taxon>
        <taxon>Basidiomycota</taxon>
        <taxon>Agaricomycotina</taxon>
        <taxon>Agaricomycetes</taxon>
        <taxon>Agaricomycetidae</taxon>
        <taxon>Agaricales</taxon>
        <taxon>Pluteineae</taxon>
        <taxon>Amanitaceae</taxon>
        <taxon>Amanita</taxon>
    </lineage>
</organism>
<accession>A0A0C2X0T7</accession>
<evidence type="ECO:0000256" key="1">
    <source>
        <dbReference type="SAM" id="MobiDB-lite"/>
    </source>
</evidence>
<keyword evidence="3" id="KW-1185">Reference proteome</keyword>
<dbReference type="HOGENOM" id="CLU_1969993_0_0_1"/>
<reference evidence="2 3" key="1">
    <citation type="submission" date="2014-04" db="EMBL/GenBank/DDBJ databases">
        <title>Evolutionary Origins and Diversification of the Mycorrhizal Mutualists.</title>
        <authorList>
            <consortium name="DOE Joint Genome Institute"/>
            <consortium name="Mycorrhizal Genomics Consortium"/>
            <person name="Kohler A."/>
            <person name="Kuo A."/>
            <person name="Nagy L.G."/>
            <person name="Floudas D."/>
            <person name="Copeland A."/>
            <person name="Barry K.W."/>
            <person name="Cichocki N."/>
            <person name="Veneault-Fourrey C."/>
            <person name="LaButti K."/>
            <person name="Lindquist E.A."/>
            <person name="Lipzen A."/>
            <person name="Lundell T."/>
            <person name="Morin E."/>
            <person name="Murat C."/>
            <person name="Riley R."/>
            <person name="Ohm R."/>
            <person name="Sun H."/>
            <person name="Tunlid A."/>
            <person name="Henrissat B."/>
            <person name="Grigoriev I.V."/>
            <person name="Hibbett D.S."/>
            <person name="Martin F."/>
        </authorList>
    </citation>
    <scope>NUCLEOTIDE SEQUENCE [LARGE SCALE GENOMIC DNA]</scope>
    <source>
        <strain evidence="2 3">Koide BX008</strain>
    </source>
</reference>
<protein>
    <submittedName>
        <fullName evidence="2">Uncharacterized protein</fullName>
    </submittedName>
</protein>
<dbReference type="InParanoid" id="A0A0C2X0T7"/>
<sequence>MRLSWPSGVAPFYLDQPGIISIKRAMSRVKRRQKETRIALNEEVRFRDCRQTCRRPPRLSIRYPLTRVSRVAHPDSRHRHASDEKKNRRPWSASTAGSKPGVSLLNTRYLNRALLEANDIMRKFGCR</sequence>
<feature type="region of interest" description="Disordered" evidence="1">
    <location>
        <begin position="70"/>
        <end position="100"/>
    </location>
</feature>
<name>A0A0C2X0T7_AMAMK</name>